<evidence type="ECO:0000313" key="3">
    <source>
        <dbReference type="Proteomes" id="UP000010798"/>
    </source>
</evidence>
<evidence type="ECO:0000313" key="2">
    <source>
        <dbReference type="EMBL" id="AGA25899.1"/>
    </source>
</evidence>
<name>L0D943_SINAD</name>
<dbReference type="Proteomes" id="UP000010798">
    <property type="component" value="Chromosome"/>
</dbReference>
<feature type="region of interest" description="Disordered" evidence="1">
    <location>
        <begin position="158"/>
        <end position="205"/>
    </location>
</feature>
<dbReference type="KEGG" id="saci:Sinac_1520"/>
<dbReference type="HOGENOM" id="CLU_1336776_0_0_0"/>
<organism evidence="2 3">
    <name type="scientific">Singulisphaera acidiphila (strain ATCC BAA-1392 / DSM 18658 / VKM B-2454 / MOB10)</name>
    <dbReference type="NCBI Taxonomy" id="886293"/>
    <lineage>
        <taxon>Bacteria</taxon>
        <taxon>Pseudomonadati</taxon>
        <taxon>Planctomycetota</taxon>
        <taxon>Planctomycetia</taxon>
        <taxon>Isosphaerales</taxon>
        <taxon>Isosphaeraceae</taxon>
        <taxon>Singulisphaera</taxon>
    </lineage>
</organism>
<dbReference type="AlphaFoldDB" id="L0D943"/>
<gene>
    <name evidence="2" type="ordered locus">Sinac_1520</name>
</gene>
<feature type="compositionally biased region" description="Basic residues" evidence="1">
    <location>
        <begin position="160"/>
        <end position="173"/>
    </location>
</feature>
<proteinExistence type="predicted"/>
<accession>L0D943</accession>
<feature type="compositionally biased region" description="Basic and acidic residues" evidence="1">
    <location>
        <begin position="87"/>
        <end position="99"/>
    </location>
</feature>
<feature type="region of interest" description="Disordered" evidence="1">
    <location>
        <begin position="87"/>
        <end position="113"/>
    </location>
</feature>
<protein>
    <submittedName>
        <fullName evidence="2">Uncharacterized protein</fullName>
    </submittedName>
</protein>
<sequence length="205" mass="23179">MGVTLIILVHHRPVVSVPAVSCDHVPRHRRGNLHVLQLDDVRGSGGLCRARAVRRHRPGYVRPTSLVNGERTRKGCPRFLAVEHDESSFREPKKRERAMEVSAPHGFPDRRVSDLKPLSMAQSLRSVRGSGRACPDHRRWDGCHSWPIGCDLCGPESHCSRRRRTRRPRRGHERPKQSPKPSSPGHEGDKCWADSSPVIGRPEKH</sequence>
<keyword evidence="3" id="KW-1185">Reference proteome</keyword>
<dbReference type="EMBL" id="CP003364">
    <property type="protein sequence ID" value="AGA25899.1"/>
    <property type="molecule type" value="Genomic_DNA"/>
</dbReference>
<evidence type="ECO:0000256" key="1">
    <source>
        <dbReference type="SAM" id="MobiDB-lite"/>
    </source>
</evidence>
<reference evidence="2 3" key="1">
    <citation type="submission" date="2012-02" db="EMBL/GenBank/DDBJ databases">
        <title>Complete sequence of chromosome of Singulisphaera acidiphila DSM 18658.</title>
        <authorList>
            <consortium name="US DOE Joint Genome Institute (JGI-PGF)"/>
            <person name="Lucas S."/>
            <person name="Copeland A."/>
            <person name="Lapidus A."/>
            <person name="Glavina del Rio T."/>
            <person name="Dalin E."/>
            <person name="Tice H."/>
            <person name="Bruce D."/>
            <person name="Goodwin L."/>
            <person name="Pitluck S."/>
            <person name="Peters L."/>
            <person name="Ovchinnikova G."/>
            <person name="Chertkov O."/>
            <person name="Kyrpides N."/>
            <person name="Mavromatis K."/>
            <person name="Ivanova N."/>
            <person name="Brettin T."/>
            <person name="Detter J.C."/>
            <person name="Han C."/>
            <person name="Larimer F."/>
            <person name="Land M."/>
            <person name="Hauser L."/>
            <person name="Markowitz V."/>
            <person name="Cheng J.-F."/>
            <person name="Hugenholtz P."/>
            <person name="Woyke T."/>
            <person name="Wu D."/>
            <person name="Tindall B."/>
            <person name="Pomrenke H."/>
            <person name="Brambilla E."/>
            <person name="Klenk H.-P."/>
            <person name="Eisen J.A."/>
        </authorList>
    </citation>
    <scope>NUCLEOTIDE SEQUENCE [LARGE SCALE GENOMIC DNA]</scope>
    <source>
        <strain evidence="3">ATCC BAA-1392 / DSM 18658 / VKM B-2454 / MOB10</strain>
    </source>
</reference>